<accession>A0A844FAJ4</accession>
<evidence type="ECO:0000256" key="2">
    <source>
        <dbReference type="ARBA" id="ARBA00007639"/>
    </source>
</evidence>
<dbReference type="PANTHER" id="PTHR46847">
    <property type="entry name" value="D-ALLOSE-BINDING PERIPLASMIC PROTEIN-RELATED"/>
    <property type="match status" value="1"/>
</dbReference>
<keyword evidence="3" id="KW-0732">Signal</keyword>
<comment type="caution">
    <text evidence="5">The sequence shown here is derived from an EMBL/GenBank/DDBJ whole genome shotgun (WGS) entry which is preliminary data.</text>
</comment>
<protein>
    <submittedName>
        <fullName evidence="5">Sugar ABC transporter substrate-binding protein</fullName>
    </submittedName>
</protein>
<dbReference type="GO" id="GO:0030246">
    <property type="term" value="F:carbohydrate binding"/>
    <property type="evidence" value="ECO:0007669"/>
    <property type="project" value="UniProtKB-ARBA"/>
</dbReference>
<proteinExistence type="inferred from homology"/>
<evidence type="ECO:0000259" key="4">
    <source>
        <dbReference type="Pfam" id="PF13407"/>
    </source>
</evidence>
<dbReference type="Gene3D" id="3.40.50.2300">
    <property type="match status" value="2"/>
</dbReference>
<evidence type="ECO:0000256" key="1">
    <source>
        <dbReference type="ARBA" id="ARBA00004196"/>
    </source>
</evidence>
<feature type="domain" description="Periplasmic binding protein" evidence="4">
    <location>
        <begin position="85"/>
        <end position="344"/>
    </location>
</feature>
<dbReference type="GeneID" id="62695888"/>
<dbReference type="GO" id="GO:0030313">
    <property type="term" value="C:cell envelope"/>
    <property type="evidence" value="ECO:0007669"/>
    <property type="project" value="UniProtKB-SubCell"/>
</dbReference>
<dbReference type="PANTHER" id="PTHR46847:SF1">
    <property type="entry name" value="D-ALLOSE-BINDING PERIPLASMIC PROTEIN-RELATED"/>
    <property type="match status" value="1"/>
</dbReference>
<gene>
    <name evidence="5" type="ORF">FYJ37_04620</name>
</gene>
<name>A0A844FAJ4_CLOSV</name>
<dbReference type="CDD" id="cd01536">
    <property type="entry name" value="PBP1_ABC_sugar_binding-like"/>
    <property type="match status" value="1"/>
</dbReference>
<dbReference type="EMBL" id="VUMB01000007">
    <property type="protein sequence ID" value="MSS39655.1"/>
    <property type="molecule type" value="Genomic_DNA"/>
</dbReference>
<sequence length="413" mass="44882">MKDPKSEGISGSISKNGKYSWNKIENKGGKKMKKMNIMKRVIGLALGLTLIFSMAACGSKEEATDEGDSKTETTEEASGDDTLVCFANKGLDYYFWTVCQKSAEKACTDRGWSFAASDAKLDSAKQFDQFVNFINKKPAAIIADSIDSEGLIAAADQAVAAGIPVGIVDTPLTGGDVAVTVAFDNYDAGCLAAEAIAKALTDKYGEPKGTVVNCYGAMSSEAWRLRKEGMEATFEKYPDINYIAVPAEGEIALTQDAALNQFASGVEVDALHTPSDNPGQGLVAALKMENKWFKRDEDGHIIVVTIDGEPIANKFIEEGYYDYSIAQDGYSYGMIAVEMLEKYSMKGEDVPLGPYENSDYYWEKCEIIESDAGPYVKVPAYEINSDNCTDPRHWGIVAEKVLGIEYDMSAVEN</sequence>
<dbReference type="Pfam" id="PF13407">
    <property type="entry name" value="Peripla_BP_4"/>
    <property type="match status" value="1"/>
</dbReference>
<dbReference type="AlphaFoldDB" id="A0A844FAJ4"/>
<dbReference type="Proteomes" id="UP000462363">
    <property type="component" value="Unassembled WGS sequence"/>
</dbReference>
<comment type="similarity">
    <text evidence="2">Belongs to the bacterial solute-binding protein 2 family.</text>
</comment>
<evidence type="ECO:0000256" key="3">
    <source>
        <dbReference type="ARBA" id="ARBA00022729"/>
    </source>
</evidence>
<dbReference type="InterPro" id="IPR028082">
    <property type="entry name" value="Peripla_BP_I"/>
</dbReference>
<dbReference type="RefSeq" id="WP_004608487.1">
    <property type="nucleotide sequence ID" value="NZ_AP025569.1"/>
</dbReference>
<reference evidence="5 6" key="1">
    <citation type="submission" date="2019-08" db="EMBL/GenBank/DDBJ databases">
        <title>In-depth cultivation of the pig gut microbiome towards novel bacterial diversity and tailored functional studies.</title>
        <authorList>
            <person name="Wylensek D."/>
            <person name="Hitch T.C.A."/>
            <person name="Clavel T."/>
        </authorList>
    </citation>
    <scope>NUCLEOTIDE SEQUENCE [LARGE SCALE GENOMIC DNA]</scope>
    <source>
        <strain evidence="5 6">BL-389-WT-3D</strain>
    </source>
</reference>
<organism evidence="5 6">
    <name type="scientific">Clostridium scindens (strain JCM 10418 / VPI 12708)</name>
    <dbReference type="NCBI Taxonomy" id="29347"/>
    <lineage>
        <taxon>Bacteria</taxon>
        <taxon>Bacillati</taxon>
        <taxon>Bacillota</taxon>
        <taxon>Clostridia</taxon>
        <taxon>Lachnospirales</taxon>
        <taxon>Lachnospiraceae</taxon>
    </lineage>
</organism>
<comment type="subcellular location">
    <subcellularLocation>
        <location evidence="1">Cell envelope</location>
    </subcellularLocation>
</comment>
<evidence type="ECO:0000313" key="5">
    <source>
        <dbReference type="EMBL" id="MSS39655.1"/>
    </source>
</evidence>
<evidence type="ECO:0000313" key="6">
    <source>
        <dbReference type="Proteomes" id="UP000462363"/>
    </source>
</evidence>
<dbReference type="SUPFAM" id="SSF53822">
    <property type="entry name" value="Periplasmic binding protein-like I"/>
    <property type="match status" value="1"/>
</dbReference>
<dbReference type="InterPro" id="IPR025997">
    <property type="entry name" value="SBP_2_dom"/>
</dbReference>